<dbReference type="SUPFAM" id="SSF64518">
    <property type="entry name" value="Phase 1 flagellin"/>
    <property type="match status" value="1"/>
</dbReference>
<dbReference type="InterPro" id="IPR010930">
    <property type="entry name" value="Flg_bb/hook_C_dom"/>
</dbReference>
<evidence type="ECO:0000256" key="7">
    <source>
        <dbReference type="RuleBase" id="RU362065"/>
    </source>
</evidence>
<evidence type="ECO:0000259" key="9">
    <source>
        <dbReference type="Pfam" id="PF06429"/>
    </source>
</evidence>
<dbReference type="GO" id="GO:0009424">
    <property type="term" value="C:bacterial-type flagellum hook"/>
    <property type="evidence" value="ECO:0007669"/>
    <property type="project" value="UniProtKB-UniRule"/>
</dbReference>
<keyword evidence="6 7" id="KW-0975">Bacterial flagellum</keyword>
<dbReference type="Proteomes" id="UP000183315">
    <property type="component" value="Unassembled WGS sequence"/>
</dbReference>
<dbReference type="eggNOG" id="COG1256">
    <property type="taxonomic scope" value="Bacteria"/>
</dbReference>
<dbReference type="EMBL" id="FNZI01000005">
    <property type="protein sequence ID" value="SEJ56547.1"/>
    <property type="molecule type" value="Genomic_DNA"/>
</dbReference>
<dbReference type="Pfam" id="PF00460">
    <property type="entry name" value="Flg_bb_rod"/>
    <property type="match status" value="1"/>
</dbReference>
<proteinExistence type="inferred from homology"/>
<feature type="domain" description="Flagellar hook-associated protein FlgK helical" evidence="10">
    <location>
        <begin position="99"/>
        <end position="340"/>
    </location>
</feature>
<evidence type="ECO:0000256" key="2">
    <source>
        <dbReference type="ARBA" id="ARBA00004613"/>
    </source>
</evidence>
<dbReference type="GO" id="GO:0044780">
    <property type="term" value="P:bacterial-type flagellum assembly"/>
    <property type="evidence" value="ECO:0007669"/>
    <property type="project" value="InterPro"/>
</dbReference>
<feature type="domain" description="Flagellar basal-body/hook protein C-terminal" evidence="9">
    <location>
        <begin position="428"/>
        <end position="467"/>
    </location>
</feature>
<feature type="domain" description="Flagellar basal body rod protein N-terminal" evidence="8">
    <location>
        <begin position="10"/>
        <end position="37"/>
    </location>
</feature>
<dbReference type="Pfam" id="PF06429">
    <property type="entry name" value="Flg_bbr_C"/>
    <property type="match status" value="1"/>
</dbReference>
<evidence type="ECO:0000259" key="10">
    <source>
        <dbReference type="Pfam" id="PF22638"/>
    </source>
</evidence>
<dbReference type="RefSeq" id="WP_042214851.1">
    <property type="nucleotide sequence ID" value="NZ_BBLU01000007.1"/>
</dbReference>
<keyword evidence="11" id="KW-0969">Cilium</keyword>
<dbReference type="InterPro" id="IPR001444">
    <property type="entry name" value="Flag_bb_rod_N"/>
</dbReference>
<dbReference type="AlphaFoldDB" id="A0A1H6ZY42"/>
<sequence length="474" mass="47718">MSTFSGITGALSSLTAQRQALETAGQNIANANTEGYTRQRVSLEAISTVAAASIFSSGAKTGSGVRVIGIDRLADTFLDARLRTQTAYAARTASTATALDRLESLVQEPSDTGVASGLQAFWNAWQDVANSPDSAAIRTALLGSATSLTAQIGDTYRAFGAQWDQARTEADALVSQVNSTASGIADLNAQIRGILASGASANELMDERDLLVTQLSELVGATASTLADGTMTVSVGGNPLVQGGRASEIALGGSRVMTAALAEPAGADAVSLSWADGTPLPLSGGTLAGTLSSLQPSSNGGAISQAIDAINTLATDVATAVNAIHTTGSTVDGTAGTDFFAFTAGAPAALGLTVALSDPDAIAAAAGTAGGYDGSIADLISQIGEGAAGPDATWSAYIVDLGVSTEAARRRADVAEATRATAEQLQLSNASVDIDEEVANMVAYQTAYEAAARVMTAIDEMLDTLINKTGIVGR</sequence>
<accession>A0A1H6ZY42</accession>
<evidence type="ECO:0000256" key="4">
    <source>
        <dbReference type="ARBA" id="ARBA00016244"/>
    </source>
</evidence>
<dbReference type="InterPro" id="IPR053927">
    <property type="entry name" value="FlgK_helical"/>
</dbReference>
<keyword evidence="11" id="KW-0966">Cell projection</keyword>
<dbReference type="PRINTS" id="PR01005">
    <property type="entry name" value="FLGHOOKAP1"/>
</dbReference>
<organism evidence="11 12">
    <name type="scientific">Demequina mangrovi</name>
    <dbReference type="NCBI Taxonomy" id="1043493"/>
    <lineage>
        <taxon>Bacteria</taxon>
        <taxon>Bacillati</taxon>
        <taxon>Actinomycetota</taxon>
        <taxon>Actinomycetes</taxon>
        <taxon>Micrococcales</taxon>
        <taxon>Demequinaceae</taxon>
        <taxon>Demequina</taxon>
    </lineage>
</organism>
<gene>
    <name evidence="7" type="primary">flgK</name>
    <name evidence="11" type="ORF">SAMN05421637_2214</name>
</gene>
<evidence type="ECO:0000256" key="5">
    <source>
        <dbReference type="ARBA" id="ARBA00022525"/>
    </source>
</evidence>
<dbReference type="PANTHER" id="PTHR30033">
    <property type="entry name" value="FLAGELLAR HOOK-ASSOCIATED PROTEIN 1"/>
    <property type="match status" value="1"/>
</dbReference>
<evidence type="ECO:0000256" key="3">
    <source>
        <dbReference type="ARBA" id="ARBA00009677"/>
    </source>
</evidence>
<dbReference type="Pfam" id="PF22638">
    <property type="entry name" value="FlgK_D1"/>
    <property type="match status" value="1"/>
</dbReference>
<protein>
    <recommendedName>
        <fullName evidence="4 7">Flagellar hook-associated protein 1</fullName>
        <shortName evidence="7">HAP1</shortName>
    </recommendedName>
</protein>
<evidence type="ECO:0000313" key="12">
    <source>
        <dbReference type="Proteomes" id="UP000183315"/>
    </source>
</evidence>
<reference evidence="12" key="1">
    <citation type="submission" date="2016-10" db="EMBL/GenBank/DDBJ databases">
        <authorList>
            <person name="Varghese N."/>
        </authorList>
    </citation>
    <scope>NUCLEOTIDE SEQUENCE [LARGE SCALE GENOMIC DNA]</scope>
    <source>
        <strain evidence="12">DSM 24868</strain>
    </source>
</reference>
<keyword evidence="12" id="KW-1185">Reference proteome</keyword>
<keyword evidence="11" id="KW-0282">Flagellum</keyword>
<evidence type="ECO:0000313" key="11">
    <source>
        <dbReference type="EMBL" id="SEJ56547.1"/>
    </source>
</evidence>
<dbReference type="GO" id="GO:0005198">
    <property type="term" value="F:structural molecule activity"/>
    <property type="evidence" value="ECO:0007669"/>
    <property type="project" value="UniProtKB-UniRule"/>
</dbReference>
<dbReference type="GO" id="GO:0005576">
    <property type="term" value="C:extracellular region"/>
    <property type="evidence" value="ECO:0007669"/>
    <property type="project" value="UniProtKB-SubCell"/>
</dbReference>
<comment type="similarity">
    <text evidence="3 7">Belongs to the flagella basal body rod proteins family.</text>
</comment>
<keyword evidence="5 7" id="KW-0964">Secreted</keyword>
<name>A0A1H6ZY42_9MICO</name>
<dbReference type="OrthoDB" id="9802553at2"/>
<comment type="subcellular location">
    <subcellularLocation>
        <location evidence="1 7">Bacterial flagellum</location>
    </subcellularLocation>
    <subcellularLocation>
        <location evidence="2 7">Secreted</location>
    </subcellularLocation>
</comment>
<dbReference type="PANTHER" id="PTHR30033:SF1">
    <property type="entry name" value="FLAGELLAR HOOK-ASSOCIATED PROTEIN 1"/>
    <property type="match status" value="1"/>
</dbReference>
<dbReference type="NCBIfam" id="TIGR02492">
    <property type="entry name" value="flgK_ends"/>
    <property type="match status" value="1"/>
</dbReference>
<evidence type="ECO:0000256" key="1">
    <source>
        <dbReference type="ARBA" id="ARBA00004365"/>
    </source>
</evidence>
<dbReference type="STRING" id="1043493.SAMN05421637_2214"/>
<evidence type="ECO:0000256" key="6">
    <source>
        <dbReference type="ARBA" id="ARBA00023143"/>
    </source>
</evidence>
<dbReference type="InterPro" id="IPR002371">
    <property type="entry name" value="FlgK"/>
</dbReference>
<evidence type="ECO:0000259" key="8">
    <source>
        <dbReference type="Pfam" id="PF00460"/>
    </source>
</evidence>